<dbReference type="InterPro" id="IPR001789">
    <property type="entry name" value="Sig_transdc_resp-reg_receiver"/>
</dbReference>
<evidence type="ECO:0000313" key="5">
    <source>
        <dbReference type="Proteomes" id="UP001524587"/>
    </source>
</evidence>
<dbReference type="Gene3D" id="3.40.50.2300">
    <property type="match status" value="1"/>
</dbReference>
<organism evidence="4 5">
    <name type="scientific">Endosaccharibacter trunci</name>
    <dbReference type="NCBI Taxonomy" id="2812733"/>
    <lineage>
        <taxon>Bacteria</taxon>
        <taxon>Pseudomonadati</taxon>
        <taxon>Pseudomonadota</taxon>
        <taxon>Alphaproteobacteria</taxon>
        <taxon>Acetobacterales</taxon>
        <taxon>Acetobacteraceae</taxon>
        <taxon>Endosaccharibacter</taxon>
    </lineage>
</organism>
<accession>A0ABT1W5J2</accession>
<gene>
    <name evidence="4" type="ORF">NFI95_02965</name>
</gene>
<protein>
    <submittedName>
        <fullName evidence="4">Response regulator</fullName>
    </submittedName>
</protein>
<keyword evidence="5" id="KW-1185">Reference proteome</keyword>
<reference evidence="4 5" key="1">
    <citation type="submission" date="2022-06" db="EMBL/GenBank/DDBJ databases">
        <title>Endosaccharibacter gen. nov., sp. nov., endophytic bacteria isolated from sugarcane.</title>
        <authorList>
            <person name="Pitiwittayakul N."/>
            <person name="Yukphan P."/>
            <person name="Charoenyingcharoen P."/>
            <person name="Tanasupawat S."/>
        </authorList>
    </citation>
    <scope>NUCLEOTIDE SEQUENCE [LARGE SCALE GENOMIC DNA]</scope>
    <source>
        <strain evidence="4 5">KSS8</strain>
    </source>
</reference>
<evidence type="ECO:0000259" key="3">
    <source>
        <dbReference type="PROSITE" id="PS50110"/>
    </source>
</evidence>
<proteinExistence type="predicted"/>
<sequence length="124" mass="14106">MGRRDVCILLVEDEDLIREIMSESLRDAGFDVVGASSGHEAMHLFDERPQHFTMLVTDFNMPGQMDGGALAERIREKAPAIPVVIVSGRPDVFRQSWRTELNFALLQKPYRPHELVELARTLMN</sequence>
<dbReference type="PANTHER" id="PTHR44591:SF3">
    <property type="entry name" value="RESPONSE REGULATORY DOMAIN-CONTAINING PROTEIN"/>
    <property type="match status" value="1"/>
</dbReference>
<keyword evidence="1 2" id="KW-0597">Phosphoprotein</keyword>
<feature type="domain" description="Response regulatory" evidence="3">
    <location>
        <begin position="7"/>
        <end position="123"/>
    </location>
</feature>
<evidence type="ECO:0000313" key="4">
    <source>
        <dbReference type="EMBL" id="MCQ8277411.1"/>
    </source>
</evidence>
<dbReference type="PROSITE" id="PS50110">
    <property type="entry name" value="RESPONSE_REGULATORY"/>
    <property type="match status" value="1"/>
</dbReference>
<name>A0ABT1W5J2_9PROT</name>
<evidence type="ECO:0000256" key="2">
    <source>
        <dbReference type="PROSITE-ProRule" id="PRU00169"/>
    </source>
</evidence>
<dbReference type="InterPro" id="IPR011006">
    <property type="entry name" value="CheY-like_superfamily"/>
</dbReference>
<feature type="modified residue" description="4-aspartylphosphate" evidence="2">
    <location>
        <position position="58"/>
    </location>
</feature>
<dbReference type="InterPro" id="IPR050595">
    <property type="entry name" value="Bact_response_regulator"/>
</dbReference>
<dbReference type="Pfam" id="PF00072">
    <property type="entry name" value="Response_reg"/>
    <property type="match status" value="1"/>
</dbReference>
<dbReference type="SUPFAM" id="SSF52172">
    <property type="entry name" value="CheY-like"/>
    <property type="match status" value="1"/>
</dbReference>
<comment type="caution">
    <text evidence="4">The sequence shown here is derived from an EMBL/GenBank/DDBJ whole genome shotgun (WGS) entry which is preliminary data.</text>
</comment>
<dbReference type="SMART" id="SM00448">
    <property type="entry name" value="REC"/>
    <property type="match status" value="1"/>
</dbReference>
<dbReference type="PANTHER" id="PTHR44591">
    <property type="entry name" value="STRESS RESPONSE REGULATOR PROTEIN 1"/>
    <property type="match status" value="1"/>
</dbReference>
<dbReference type="RefSeq" id="WP_422862860.1">
    <property type="nucleotide sequence ID" value="NZ_JAMSKV010000002.1"/>
</dbReference>
<dbReference type="EMBL" id="JAMSKV010000002">
    <property type="protein sequence ID" value="MCQ8277411.1"/>
    <property type="molecule type" value="Genomic_DNA"/>
</dbReference>
<dbReference type="Proteomes" id="UP001524587">
    <property type="component" value="Unassembled WGS sequence"/>
</dbReference>
<evidence type="ECO:0000256" key="1">
    <source>
        <dbReference type="ARBA" id="ARBA00022553"/>
    </source>
</evidence>